<gene>
    <name evidence="2" type="ORF">LAUMK142_04427</name>
</gene>
<reference evidence="2 3" key="1">
    <citation type="submission" date="2018-09" db="EMBL/GenBank/DDBJ databases">
        <authorList>
            <person name="Tagini F."/>
        </authorList>
    </citation>
    <scope>NUCLEOTIDE SEQUENCE [LARGE SCALE GENOMIC DNA]</scope>
    <source>
        <strain evidence="2 3">MK142</strain>
    </source>
</reference>
<evidence type="ECO:0000313" key="3">
    <source>
        <dbReference type="Proteomes" id="UP000268285"/>
    </source>
</evidence>
<feature type="region of interest" description="Disordered" evidence="1">
    <location>
        <begin position="140"/>
        <end position="221"/>
    </location>
</feature>
<feature type="region of interest" description="Disordered" evidence="1">
    <location>
        <begin position="26"/>
        <end position="53"/>
    </location>
</feature>
<accession>A0A498QZT9</accession>
<keyword evidence="3" id="KW-1185">Reference proteome</keyword>
<feature type="region of interest" description="Disordered" evidence="1">
    <location>
        <begin position="1"/>
        <end position="20"/>
    </location>
</feature>
<protein>
    <submittedName>
        <fullName evidence="2">Uncharacterized protein</fullName>
    </submittedName>
</protein>
<dbReference type="EMBL" id="UPHU01000001">
    <property type="protein sequence ID" value="VBA54000.1"/>
    <property type="molecule type" value="Genomic_DNA"/>
</dbReference>
<feature type="compositionally biased region" description="Basic residues" evidence="1">
    <location>
        <begin position="202"/>
        <end position="212"/>
    </location>
</feature>
<dbReference type="AlphaFoldDB" id="A0A498QZT9"/>
<evidence type="ECO:0000313" key="2">
    <source>
        <dbReference type="EMBL" id="VBA54000.1"/>
    </source>
</evidence>
<evidence type="ECO:0000256" key="1">
    <source>
        <dbReference type="SAM" id="MobiDB-lite"/>
    </source>
</evidence>
<name>A0A498QZT9_9MYCO</name>
<organism evidence="2 3">
    <name type="scientific">Mycobacterium pseudokansasii</name>
    <dbReference type="NCBI Taxonomy" id="2341080"/>
    <lineage>
        <taxon>Bacteria</taxon>
        <taxon>Bacillati</taxon>
        <taxon>Actinomycetota</taxon>
        <taxon>Actinomycetes</taxon>
        <taxon>Mycobacteriales</taxon>
        <taxon>Mycobacteriaceae</taxon>
        <taxon>Mycobacterium</taxon>
    </lineage>
</organism>
<sequence>MGWAWRRCGPRSGARRSRAIGLGLATMRPAKRGEKEPGNWAGPGDDAAREAGREGAGQLGWAWRRCGPRSGARRSRAIGLGLATMRPAKRGEKEPGNWAGPGDDAAREAGREGAGQLGWAWRRCGPWNRGVQWRHRLCGHGGPEAPRPPHVHTRRHRRTLGATDARSKPQTHTRRRRRTLEAVDARSKPQTHAAKPQEHARRREKHARRRGRTVGWQTEPG</sequence>
<feature type="compositionally biased region" description="Basic residues" evidence="1">
    <location>
        <begin position="169"/>
        <end position="178"/>
    </location>
</feature>
<dbReference type="Proteomes" id="UP000268285">
    <property type="component" value="Unassembled WGS sequence"/>
</dbReference>
<feature type="compositionally biased region" description="Basic residues" evidence="1">
    <location>
        <begin position="149"/>
        <end position="159"/>
    </location>
</feature>
<feature type="region of interest" description="Disordered" evidence="1">
    <location>
        <begin position="88"/>
        <end position="109"/>
    </location>
</feature>
<proteinExistence type="predicted"/>